<dbReference type="AlphaFoldDB" id="A0AAP2UQ10"/>
<dbReference type="GO" id="GO:0019592">
    <property type="term" value="P:mannitol catabolic process"/>
    <property type="evidence" value="ECO:0007669"/>
    <property type="project" value="TreeGrafter"/>
</dbReference>
<proteinExistence type="predicted"/>
<dbReference type="InterPro" id="IPR013118">
    <property type="entry name" value="Mannitol_DH_C"/>
</dbReference>
<protein>
    <recommendedName>
        <fullName evidence="1">Mannitol dehydrogenase C-terminal domain-containing protein</fullName>
    </recommendedName>
</protein>
<dbReference type="GO" id="GO:0005829">
    <property type="term" value="C:cytosol"/>
    <property type="evidence" value="ECO:0007669"/>
    <property type="project" value="TreeGrafter"/>
</dbReference>
<gene>
    <name evidence="2" type="ORF">MKC95_16580</name>
</gene>
<dbReference type="InterPro" id="IPR013328">
    <property type="entry name" value="6PGD_dom2"/>
</dbReference>
<organism evidence="2 3">
    <name type="scientific">Clostridium innocuum</name>
    <dbReference type="NCBI Taxonomy" id="1522"/>
    <lineage>
        <taxon>Bacteria</taxon>
        <taxon>Bacillati</taxon>
        <taxon>Bacillota</taxon>
        <taxon>Clostridia</taxon>
        <taxon>Eubacteriales</taxon>
        <taxon>Clostridiaceae</taxon>
        <taxon>Clostridium</taxon>
    </lineage>
</organism>
<accession>A0AAP2UQ10</accession>
<reference evidence="2" key="1">
    <citation type="journal article" date="2022" name="Clin. Infect. Dis.">
        <title>Association between Clostridium innocuum and antibiotic-associated diarrhea in adults and children: A cross-sectional study and comparative genomics analysis.</title>
        <authorList>
            <person name="Cherny K.E."/>
            <person name="Muscat E.B."/>
            <person name="Balaji A."/>
            <person name="Mukherjee J."/>
            <person name="Ozer E.A."/>
            <person name="Angarone M.P."/>
            <person name="Hauser A.R."/>
            <person name="Sichel J.S."/>
            <person name="Amponsah E."/>
            <person name="Kociolek L.K."/>
        </authorList>
    </citation>
    <scope>NUCLEOTIDE SEQUENCE</scope>
    <source>
        <strain evidence="2">NU1-AC-029v</strain>
    </source>
</reference>
<dbReference type="Pfam" id="PF08125">
    <property type="entry name" value="Mannitol_dh_C"/>
    <property type="match status" value="1"/>
</dbReference>
<dbReference type="PANTHER" id="PTHR30524">
    <property type="entry name" value="MANNITOL-1-PHOSPHATE 5-DEHYDROGENASE"/>
    <property type="match status" value="1"/>
</dbReference>
<name>A0AAP2UQ10_CLOIN</name>
<dbReference type="Proteomes" id="UP001203972">
    <property type="component" value="Unassembled WGS sequence"/>
</dbReference>
<dbReference type="InterPro" id="IPR008927">
    <property type="entry name" value="6-PGluconate_DH-like_C_sf"/>
</dbReference>
<dbReference type="PANTHER" id="PTHR30524:SF0">
    <property type="entry name" value="ALTRONATE OXIDOREDUCTASE-RELATED"/>
    <property type="match status" value="1"/>
</dbReference>
<evidence type="ECO:0000259" key="1">
    <source>
        <dbReference type="Pfam" id="PF08125"/>
    </source>
</evidence>
<dbReference type="Gene3D" id="1.10.1040.10">
    <property type="entry name" value="N-(1-d-carboxylethyl)-l-norvaline Dehydrogenase, domain 2"/>
    <property type="match status" value="1"/>
</dbReference>
<sequence length="141" mass="16714">MKKGYTDYAEAANDIEITEKIKRIAEVINRCITTVYNVSMQEQTAFSEMAIRKFQNRNIKDTVARNVRDVERKLKPEERIRKPLSLMQEQGEYSRELLEVLAAALRYGMKTKELSQDWDKLVDFYTQGMCEEWKQVLHRCK</sequence>
<dbReference type="SUPFAM" id="SSF48179">
    <property type="entry name" value="6-phosphogluconate dehydrogenase C-terminal domain-like"/>
    <property type="match status" value="1"/>
</dbReference>
<feature type="domain" description="Mannitol dehydrogenase C-terminal" evidence="1">
    <location>
        <begin position="3"/>
        <end position="120"/>
    </location>
</feature>
<comment type="caution">
    <text evidence="2">The sequence shown here is derived from an EMBL/GenBank/DDBJ whole genome shotgun (WGS) entry which is preliminary data.</text>
</comment>
<evidence type="ECO:0000313" key="3">
    <source>
        <dbReference type="Proteomes" id="UP001203972"/>
    </source>
</evidence>
<dbReference type="EMBL" id="JAKTMA010000032">
    <property type="protein sequence ID" value="MCR0234388.1"/>
    <property type="molecule type" value="Genomic_DNA"/>
</dbReference>
<dbReference type="GO" id="GO:0008926">
    <property type="term" value="F:mannitol-1-phosphate 5-dehydrogenase activity"/>
    <property type="evidence" value="ECO:0007669"/>
    <property type="project" value="TreeGrafter"/>
</dbReference>
<evidence type="ECO:0000313" key="2">
    <source>
        <dbReference type="EMBL" id="MCR0234388.1"/>
    </source>
</evidence>